<keyword evidence="2" id="KW-1185">Reference proteome</keyword>
<evidence type="ECO:0000313" key="1">
    <source>
        <dbReference type="EMBL" id="MXN66376.1"/>
    </source>
</evidence>
<organism evidence="1 2">
    <name type="scientific">Stappia sediminis</name>
    <dbReference type="NCBI Taxonomy" id="2692190"/>
    <lineage>
        <taxon>Bacteria</taxon>
        <taxon>Pseudomonadati</taxon>
        <taxon>Pseudomonadota</taxon>
        <taxon>Alphaproteobacteria</taxon>
        <taxon>Hyphomicrobiales</taxon>
        <taxon>Stappiaceae</taxon>
        <taxon>Stappia</taxon>
    </lineage>
</organism>
<dbReference type="Proteomes" id="UP000433101">
    <property type="component" value="Unassembled WGS sequence"/>
</dbReference>
<comment type="caution">
    <text evidence="1">The sequence shown here is derived from an EMBL/GenBank/DDBJ whole genome shotgun (WGS) entry which is preliminary data.</text>
</comment>
<evidence type="ECO:0000313" key="2">
    <source>
        <dbReference type="Proteomes" id="UP000433101"/>
    </source>
</evidence>
<protein>
    <submittedName>
        <fullName evidence="1">Uncharacterized protein</fullName>
    </submittedName>
</protein>
<proteinExistence type="predicted"/>
<name>A0A7X3S8Y8_9HYPH</name>
<sequence length="53" mass="5776">MTDLPAAGERKRAPTRLAKPMKRECRELAAMESLGSGKTIWLDLSDGSDEAVD</sequence>
<dbReference type="AlphaFoldDB" id="A0A7X3S8Y8"/>
<accession>A0A7X3S8Y8</accession>
<dbReference type="RefSeq" id="WP_160776610.1">
    <property type="nucleotide sequence ID" value="NZ_WUMV01000007.1"/>
</dbReference>
<dbReference type="EMBL" id="WUMV01000007">
    <property type="protein sequence ID" value="MXN66376.1"/>
    <property type="molecule type" value="Genomic_DNA"/>
</dbReference>
<reference evidence="1 2" key="1">
    <citation type="submission" date="2019-12" db="EMBL/GenBank/DDBJ databases">
        <authorList>
            <person name="Li M."/>
        </authorList>
    </citation>
    <scope>NUCLEOTIDE SEQUENCE [LARGE SCALE GENOMIC DNA]</scope>
    <source>
        <strain evidence="1 2">GBMRC 2046</strain>
    </source>
</reference>
<gene>
    <name evidence="1" type="ORF">GR183_15785</name>
</gene>